<feature type="region of interest" description="Disordered" evidence="1">
    <location>
        <begin position="1"/>
        <end position="22"/>
    </location>
</feature>
<evidence type="ECO:0000256" key="1">
    <source>
        <dbReference type="SAM" id="MobiDB-lite"/>
    </source>
</evidence>
<feature type="compositionally biased region" description="Basic and acidic residues" evidence="1">
    <location>
        <begin position="1"/>
        <end position="13"/>
    </location>
</feature>
<dbReference type="RefSeq" id="WP_313994318.1">
    <property type="nucleotide sequence ID" value="NZ_JASJOR010000019.1"/>
</dbReference>
<proteinExistence type="predicted"/>
<evidence type="ECO:0000313" key="2">
    <source>
        <dbReference type="EMBL" id="MDJ1492881.1"/>
    </source>
</evidence>
<reference evidence="2 3" key="1">
    <citation type="submission" date="2023-05" db="EMBL/GenBank/DDBJ databases">
        <authorList>
            <person name="Zhang X."/>
        </authorList>
    </citation>
    <scope>NUCLEOTIDE SEQUENCE [LARGE SCALE GENOMIC DNA]</scope>
    <source>
        <strain evidence="2 3">DM2B3-1</strain>
    </source>
</reference>
<feature type="region of interest" description="Disordered" evidence="1">
    <location>
        <begin position="52"/>
        <end position="78"/>
    </location>
</feature>
<name>A0ABT7CGM0_9BACT</name>
<evidence type="ECO:0000313" key="3">
    <source>
        <dbReference type="Proteomes" id="UP001228581"/>
    </source>
</evidence>
<keyword evidence="3" id="KW-1185">Reference proteome</keyword>
<dbReference type="Proteomes" id="UP001228581">
    <property type="component" value="Unassembled WGS sequence"/>
</dbReference>
<organism evidence="2 3">
    <name type="scientific">Xanthocytophaga flava</name>
    <dbReference type="NCBI Taxonomy" id="3048013"/>
    <lineage>
        <taxon>Bacteria</taxon>
        <taxon>Pseudomonadati</taxon>
        <taxon>Bacteroidota</taxon>
        <taxon>Cytophagia</taxon>
        <taxon>Cytophagales</taxon>
        <taxon>Rhodocytophagaceae</taxon>
        <taxon>Xanthocytophaga</taxon>
    </lineage>
</organism>
<feature type="compositionally biased region" description="Polar residues" evidence="1">
    <location>
        <begin position="60"/>
        <end position="72"/>
    </location>
</feature>
<sequence>MYLDIRMGKDGHPQGDAPTLSGYPNQVCGKPGAHMGAPLHRIGLLQSFAYGNRAGASPAPTENTAKSLNQPTKTHERS</sequence>
<gene>
    <name evidence="2" type="ORF">QNI19_08060</name>
</gene>
<accession>A0ABT7CGM0</accession>
<protein>
    <submittedName>
        <fullName evidence="2">Uncharacterized protein</fullName>
    </submittedName>
</protein>
<dbReference type="EMBL" id="JASJOT010000004">
    <property type="protein sequence ID" value="MDJ1492881.1"/>
    <property type="molecule type" value="Genomic_DNA"/>
</dbReference>
<comment type="caution">
    <text evidence="2">The sequence shown here is derived from an EMBL/GenBank/DDBJ whole genome shotgun (WGS) entry which is preliminary data.</text>
</comment>